<gene>
    <name evidence="1" type="ORF">QEG23_003556</name>
</gene>
<dbReference type="Proteomes" id="UP001218208">
    <property type="component" value="Unassembled WGS sequence"/>
</dbReference>
<evidence type="ECO:0000313" key="1">
    <source>
        <dbReference type="EMBL" id="EKT4094004.1"/>
    </source>
</evidence>
<protein>
    <submittedName>
        <fullName evidence="1">Uncharacterized protein</fullName>
    </submittedName>
</protein>
<evidence type="ECO:0000313" key="2">
    <source>
        <dbReference type="Proteomes" id="UP001218208"/>
    </source>
</evidence>
<name>A0AAI9C464_STEMA</name>
<comment type="caution">
    <text evidence="1">The sequence shown here is derived from an EMBL/GenBank/DDBJ whole genome shotgun (WGS) entry which is preliminary data.</text>
</comment>
<dbReference type="RefSeq" id="WP_110713382.1">
    <property type="nucleotide sequence ID" value="NZ_CP029773.1"/>
</dbReference>
<sequence>MLPPATEENTFSSQVLSDVEKLTKMPAGSSRQERLKEHLSVIKALSAEADRLGGLLDQE</sequence>
<dbReference type="AlphaFoldDB" id="A0AAI9C464"/>
<proteinExistence type="predicted"/>
<organism evidence="1 2">
    <name type="scientific">Stenotrophomonas maltophilia</name>
    <name type="common">Pseudomonas maltophilia</name>
    <name type="synonym">Xanthomonas maltophilia</name>
    <dbReference type="NCBI Taxonomy" id="40324"/>
    <lineage>
        <taxon>Bacteria</taxon>
        <taxon>Pseudomonadati</taxon>
        <taxon>Pseudomonadota</taxon>
        <taxon>Gammaproteobacteria</taxon>
        <taxon>Lysobacterales</taxon>
        <taxon>Lysobacteraceae</taxon>
        <taxon>Stenotrophomonas</taxon>
        <taxon>Stenotrophomonas maltophilia group</taxon>
    </lineage>
</organism>
<dbReference type="EMBL" id="ABLOJW010000022">
    <property type="protein sequence ID" value="EKT4094004.1"/>
    <property type="molecule type" value="Genomic_DNA"/>
</dbReference>
<accession>A0AAI9C464</accession>
<reference evidence="1" key="1">
    <citation type="submission" date="2022-07" db="EMBL/GenBank/DDBJ databases">
        <authorList>
            <consortium name="DAFM: The Division of Animal and Food Microbiology"/>
        </authorList>
    </citation>
    <scope>NUCLEOTIDE SEQUENCE</scope>
    <source>
        <strain evidence="1">19MO01SH01-2</strain>
    </source>
</reference>